<dbReference type="STRING" id="525898.Sdel_2119"/>
<feature type="transmembrane region" description="Helical" evidence="1">
    <location>
        <begin position="256"/>
        <end position="279"/>
    </location>
</feature>
<evidence type="ECO:0000313" key="2">
    <source>
        <dbReference type="EMBL" id="ACZ13131.1"/>
    </source>
</evidence>
<sequence length="315" mass="36012">MKKILVISYSQTGQLNKVLTQMIRPLEEQSCYEMVYRTIKPTKAYPFPWDFLTFMGVFPEAVALEPCEIEPFEADENVYDVVILAYQVWFLSPSIPTTAFLKSSYAKEKLANTPVITVIGCRNMWIMAQEKVKMLLNAIGARLIDNIVLVDQGSSLATFITTPRWMLTGKKEAFWGFPKAGISEEEIERTSRFGRAIHQGLQNDEEKRFKPLCEGLGAVKVDEKLIRSEKIGTRSFTIWGKLIRAFSKQGELKRHAFIWLYTLFLVAIIITVVPLNMLIQTLYRKINKTAVEKEKAFYELPSGANTDKLKEFLAS</sequence>
<keyword evidence="1" id="KW-1133">Transmembrane helix</keyword>
<name>D1B4W1_SULD5</name>
<evidence type="ECO:0000313" key="3">
    <source>
        <dbReference type="Proteomes" id="UP000002222"/>
    </source>
</evidence>
<keyword evidence="1" id="KW-0472">Membrane</keyword>
<dbReference type="OrthoDB" id="4547866at2"/>
<dbReference type="AlphaFoldDB" id="D1B4W1"/>
<evidence type="ECO:0008006" key="4">
    <source>
        <dbReference type="Google" id="ProtNLM"/>
    </source>
</evidence>
<reference evidence="2 3" key="2">
    <citation type="journal article" date="2010" name="Stand. Genomic Sci.">
        <title>Complete genome sequence of Sulfurospirillum deleyianum type strain (5175).</title>
        <authorList>
            <person name="Sikorski J."/>
            <person name="Lapidus A."/>
            <person name="Copeland A."/>
            <person name="Glavina Del Rio T."/>
            <person name="Nolan M."/>
            <person name="Lucas S."/>
            <person name="Chen F."/>
            <person name="Tice H."/>
            <person name="Cheng J.F."/>
            <person name="Saunders E."/>
            <person name="Bruce D."/>
            <person name="Goodwin L."/>
            <person name="Pitluck S."/>
            <person name="Ovchinnikova G."/>
            <person name="Pati A."/>
            <person name="Ivanova N."/>
            <person name="Mavromatis K."/>
            <person name="Chen A."/>
            <person name="Palaniappan K."/>
            <person name="Chain P."/>
            <person name="Land M."/>
            <person name="Hauser L."/>
            <person name="Chang Y.J."/>
            <person name="Jeffries C.D."/>
            <person name="Brettin T."/>
            <person name="Detter J.C."/>
            <person name="Han C."/>
            <person name="Rohde M."/>
            <person name="Lang E."/>
            <person name="Spring S."/>
            <person name="Goker M."/>
            <person name="Bristow J."/>
            <person name="Eisen J.A."/>
            <person name="Markowitz V."/>
            <person name="Hugenholtz P."/>
            <person name="Kyrpides N.C."/>
            <person name="Klenk H.P."/>
        </authorList>
    </citation>
    <scope>NUCLEOTIDE SEQUENCE [LARGE SCALE GENOMIC DNA]</scope>
    <source>
        <strain evidence="3">ATCC 51133 / DSM 6946 / 5175</strain>
    </source>
</reference>
<dbReference type="eggNOG" id="COG0716">
    <property type="taxonomic scope" value="Bacteria"/>
</dbReference>
<organism evidence="2 3">
    <name type="scientific">Sulfurospirillum deleyianum (strain ATCC 51133 / DSM 6946 / 5175)</name>
    <dbReference type="NCBI Taxonomy" id="525898"/>
    <lineage>
        <taxon>Bacteria</taxon>
        <taxon>Pseudomonadati</taxon>
        <taxon>Campylobacterota</taxon>
        <taxon>Epsilonproteobacteria</taxon>
        <taxon>Campylobacterales</taxon>
        <taxon>Sulfurospirillaceae</taxon>
        <taxon>Sulfurospirillum</taxon>
    </lineage>
</organism>
<reference evidence="3" key="1">
    <citation type="submission" date="2009-11" db="EMBL/GenBank/DDBJ databases">
        <title>The complete genome of Sulfurospirillum deleyianum DSM 6946.</title>
        <authorList>
            <consortium name="US DOE Joint Genome Institute (JGI-PGF)"/>
            <person name="Lucas S."/>
            <person name="Copeland A."/>
            <person name="Lapidus A."/>
            <person name="Glavina del Rio T."/>
            <person name="Dalin E."/>
            <person name="Tice H."/>
            <person name="Bruce D."/>
            <person name="Goodwin L."/>
            <person name="Pitluck S."/>
            <person name="Kyrpides N."/>
            <person name="Mavromatis K."/>
            <person name="Ivanova N."/>
            <person name="Ovchinnikova G."/>
            <person name="Munk A.C."/>
            <person name="Lu M."/>
            <person name="Brettin T."/>
            <person name="Detter J.C."/>
            <person name="Han C."/>
            <person name="Tapia R."/>
            <person name="Larimer F."/>
            <person name="Land M."/>
            <person name="Hauser L."/>
            <person name="Markowitz V."/>
            <person name="Cheng J.F."/>
            <person name="Hugenholtz P."/>
            <person name="Woyke T."/>
            <person name="Wu D."/>
            <person name="Aumann P."/>
            <person name="Schneider S."/>
            <person name="Lang E."/>
            <person name="Spring S."/>
            <person name="Klenk H.P."/>
            <person name="Eisen J.A."/>
        </authorList>
    </citation>
    <scope>NUCLEOTIDE SEQUENCE [LARGE SCALE GENOMIC DNA]</scope>
    <source>
        <strain evidence="3">ATCC 51133 / DSM 6946 / 5175</strain>
    </source>
</reference>
<protein>
    <recommendedName>
        <fullName evidence="4">Dialkylrecorsinol condensing enzyme</fullName>
    </recommendedName>
</protein>
<keyword evidence="3" id="KW-1185">Reference proteome</keyword>
<dbReference type="KEGG" id="sdl:Sdel_2119"/>
<dbReference type="InterPro" id="IPR029039">
    <property type="entry name" value="Flavoprotein-like_sf"/>
</dbReference>
<evidence type="ECO:0000256" key="1">
    <source>
        <dbReference type="SAM" id="Phobius"/>
    </source>
</evidence>
<dbReference type="RefSeq" id="WP_012857876.1">
    <property type="nucleotide sequence ID" value="NC_013512.1"/>
</dbReference>
<dbReference type="HOGENOM" id="CLU_923775_0_0_7"/>
<gene>
    <name evidence="2" type="ordered locus">Sdel_2119</name>
</gene>
<accession>D1B4W1</accession>
<dbReference type="SUPFAM" id="SSF52218">
    <property type="entry name" value="Flavoproteins"/>
    <property type="match status" value="1"/>
</dbReference>
<proteinExistence type="predicted"/>
<dbReference type="Gene3D" id="3.40.50.360">
    <property type="match status" value="1"/>
</dbReference>
<dbReference type="EMBL" id="CP001816">
    <property type="protein sequence ID" value="ACZ13131.1"/>
    <property type="molecule type" value="Genomic_DNA"/>
</dbReference>
<keyword evidence="1" id="KW-0812">Transmembrane</keyword>
<dbReference type="Proteomes" id="UP000002222">
    <property type="component" value="Chromosome"/>
</dbReference>